<sequence>MCSERGGLCALLTLAPHCGSLSSPHQTTSVPFLVGLRTTLLDGSPYVDRSAMNLLLTYRAVDPWRTSPKVCYIRQVHFPVFTSSSGPPRPLPLHRNLGPHEINNSLS</sequence>
<organism evidence="2 3">
    <name type="scientific">Neurospora tetraspora</name>
    <dbReference type="NCBI Taxonomy" id="94610"/>
    <lineage>
        <taxon>Eukaryota</taxon>
        <taxon>Fungi</taxon>
        <taxon>Dikarya</taxon>
        <taxon>Ascomycota</taxon>
        <taxon>Pezizomycotina</taxon>
        <taxon>Sordariomycetes</taxon>
        <taxon>Sordariomycetidae</taxon>
        <taxon>Sordariales</taxon>
        <taxon>Sordariaceae</taxon>
        <taxon>Neurospora</taxon>
    </lineage>
</organism>
<keyword evidence="3" id="KW-1185">Reference proteome</keyword>
<reference evidence="2" key="1">
    <citation type="journal article" date="2023" name="Mol. Phylogenet. Evol.">
        <title>Genome-scale phylogeny and comparative genomics of the fungal order Sordariales.</title>
        <authorList>
            <person name="Hensen N."/>
            <person name="Bonometti L."/>
            <person name="Westerberg I."/>
            <person name="Brannstrom I.O."/>
            <person name="Guillou S."/>
            <person name="Cros-Aarteil S."/>
            <person name="Calhoun S."/>
            <person name="Haridas S."/>
            <person name="Kuo A."/>
            <person name="Mondo S."/>
            <person name="Pangilinan J."/>
            <person name="Riley R."/>
            <person name="LaButti K."/>
            <person name="Andreopoulos B."/>
            <person name="Lipzen A."/>
            <person name="Chen C."/>
            <person name="Yan M."/>
            <person name="Daum C."/>
            <person name="Ng V."/>
            <person name="Clum A."/>
            <person name="Steindorff A."/>
            <person name="Ohm R.A."/>
            <person name="Martin F."/>
            <person name="Silar P."/>
            <person name="Natvig D.O."/>
            <person name="Lalanne C."/>
            <person name="Gautier V."/>
            <person name="Ament-Velasquez S.L."/>
            <person name="Kruys A."/>
            <person name="Hutchinson M.I."/>
            <person name="Powell A.J."/>
            <person name="Barry K."/>
            <person name="Miller A.N."/>
            <person name="Grigoriev I.V."/>
            <person name="Debuchy R."/>
            <person name="Gladieux P."/>
            <person name="Hiltunen Thoren M."/>
            <person name="Johannesson H."/>
        </authorList>
    </citation>
    <scope>NUCLEOTIDE SEQUENCE</scope>
    <source>
        <strain evidence="2">CBS 560.94</strain>
    </source>
</reference>
<dbReference type="GeneID" id="87862599"/>
<accession>A0AAE0JJK0</accession>
<dbReference type="EMBL" id="JAUEPP010000002">
    <property type="protein sequence ID" value="KAK3350834.1"/>
    <property type="molecule type" value="Genomic_DNA"/>
</dbReference>
<dbReference type="Proteomes" id="UP001278500">
    <property type="component" value="Unassembled WGS sequence"/>
</dbReference>
<dbReference type="AlphaFoldDB" id="A0AAE0JJK0"/>
<evidence type="ECO:0000313" key="3">
    <source>
        <dbReference type="Proteomes" id="UP001278500"/>
    </source>
</evidence>
<feature type="region of interest" description="Disordered" evidence="1">
    <location>
        <begin position="82"/>
        <end position="107"/>
    </location>
</feature>
<gene>
    <name evidence="2" type="ORF">B0H65DRAFT_439813</name>
</gene>
<dbReference type="RefSeq" id="XP_062684129.1">
    <property type="nucleotide sequence ID" value="XM_062825445.1"/>
</dbReference>
<reference evidence="2" key="2">
    <citation type="submission" date="2023-06" db="EMBL/GenBank/DDBJ databases">
        <authorList>
            <consortium name="Lawrence Berkeley National Laboratory"/>
            <person name="Haridas S."/>
            <person name="Hensen N."/>
            <person name="Bonometti L."/>
            <person name="Westerberg I."/>
            <person name="Brannstrom I.O."/>
            <person name="Guillou S."/>
            <person name="Cros-Aarteil S."/>
            <person name="Calhoun S."/>
            <person name="Kuo A."/>
            <person name="Mondo S."/>
            <person name="Pangilinan J."/>
            <person name="Riley R."/>
            <person name="Labutti K."/>
            <person name="Andreopoulos B."/>
            <person name="Lipzen A."/>
            <person name="Chen C."/>
            <person name="Yanf M."/>
            <person name="Daum C."/>
            <person name="Ng V."/>
            <person name="Clum A."/>
            <person name="Steindorff A."/>
            <person name="Ohm R."/>
            <person name="Martin F."/>
            <person name="Silar P."/>
            <person name="Natvig D."/>
            <person name="Lalanne C."/>
            <person name="Gautier V."/>
            <person name="Ament-Velasquez S.L."/>
            <person name="Kruys A."/>
            <person name="Hutchinson M.I."/>
            <person name="Powell A.J."/>
            <person name="Barry K."/>
            <person name="Miller A.N."/>
            <person name="Grigoriev I.V."/>
            <person name="Debuchy R."/>
            <person name="Gladieux P."/>
            <person name="Thoren M.H."/>
            <person name="Johannesson H."/>
        </authorList>
    </citation>
    <scope>NUCLEOTIDE SEQUENCE</scope>
    <source>
        <strain evidence="2">CBS 560.94</strain>
    </source>
</reference>
<evidence type="ECO:0000256" key="1">
    <source>
        <dbReference type="SAM" id="MobiDB-lite"/>
    </source>
</evidence>
<comment type="caution">
    <text evidence="2">The sequence shown here is derived from an EMBL/GenBank/DDBJ whole genome shotgun (WGS) entry which is preliminary data.</text>
</comment>
<name>A0AAE0JJK0_9PEZI</name>
<protein>
    <submittedName>
        <fullName evidence="2">Uncharacterized protein</fullName>
    </submittedName>
</protein>
<evidence type="ECO:0000313" key="2">
    <source>
        <dbReference type="EMBL" id="KAK3350834.1"/>
    </source>
</evidence>
<proteinExistence type="predicted"/>